<evidence type="ECO:0000313" key="4">
    <source>
        <dbReference type="Ensembl" id="ENSPNAP00000040405.1"/>
    </source>
</evidence>
<dbReference type="PANTHER" id="PTHR31353:SF11">
    <property type="entry name" value="PROTEIN FAM98B"/>
    <property type="match status" value="1"/>
</dbReference>
<feature type="region of interest" description="Disordered" evidence="2">
    <location>
        <begin position="351"/>
        <end position="383"/>
    </location>
</feature>
<keyword evidence="3" id="KW-0472">Membrane</keyword>
<evidence type="ECO:0000313" key="5">
    <source>
        <dbReference type="Proteomes" id="UP001501920"/>
    </source>
</evidence>
<keyword evidence="3" id="KW-1133">Transmembrane helix</keyword>
<gene>
    <name evidence="4" type="primary">FAM98B</name>
</gene>
<comment type="similarity">
    <text evidence="1">Belongs to the FAM98 family.</text>
</comment>
<dbReference type="Ensembl" id="ENSPNAT00000077868.1">
    <property type="protein sequence ID" value="ENSPNAP00000040405.1"/>
    <property type="gene ID" value="ENSPNAG00000008893.2"/>
</dbReference>
<accession>A0AAR2IL12</accession>
<keyword evidence="5" id="KW-1185">Reference proteome</keyword>
<evidence type="ECO:0008006" key="6">
    <source>
        <dbReference type="Google" id="ProtNLM"/>
    </source>
</evidence>
<organism evidence="4 5">
    <name type="scientific">Pygocentrus nattereri</name>
    <name type="common">Red-bellied piranha</name>
    <dbReference type="NCBI Taxonomy" id="42514"/>
    <lineage>
        <taxon>Eukaryota</taxon>
        <taxon>Metazoa</taxon>
        <taxon>Chordata</taxon>
        <taxon>Craniata</taxon>
        <taxon>Vertebrata</taxon>
        <taxon>Euteleostomi</taxon>
        <taxon>Actinopterygii</taxon>
        <taxon>Neopterygii</taxon>
        <taxon>Teleostei</taxon>
        <taxon>Ostariophysi</taxon>
        <taxon>Characiformes</taxon>
        <taxon>Characoidei</taxon>
        <taxon>Pygocentrus</taxon>
    </lineage>
</organism>
<evidence type="ECO:0000256" key="1">
    <source>
        <dbReference type="ARBA" id="ARBA00007218"/>
    </source>
</evidence>
<reference evidence="4 5" key="1">
    <citation type="submission" date="2020-10" db="EMBL/GenBank/DDBJ databases">
        <title>Pygocentrus nattereri (red-bellied piranha) genome, fPygNat1, primary haplotype.</title>
        <authorList>
            <person name="Myers G."/>
            <person name="Meyer A."/>
            <person name="Karagic N."/>
            <person name="Pippel M."/>
            <person name="Winkler S."/>
            <person name="Tracey A."/>
            <person name="Wood J."/>
            <person name="Formenti G."/>
            <person name="Howe K."/>
            <person name="Fedrigo O."/>
            <person name="Jarvis E.D."/>
        </authorList>
    </citation>
    <scope>NUCLEOTIDE SEQUENCE [LARGE SCALE GENOMIC DNA]</scope>
</reference>
<name>A0AAR2IL12_PYGNA</name>
<dbReference type="AlphaFoldDB" id="A0AAR2IL12"/>
<dbReference type="InterPro" id="IPR018797">
    <property type="entry name" value="FAM98"/>
</dbReference>
<dbReference type="Proteomes" id="UP001501920">
    <property type="component" value="Chromosome 10"/>
</dbReference>
<reference evidence="4" key="2">
    <citation type="submission" date="2025-08" db="UniProtKB">
        <authorList>
            <consortium name="Ensembl"/>
        </authorList>
    </citation>
    <scope>IDENTIFICATION</scope>
</reference>
<sequence>MESDILDGLDQVGYNGALDKEKALLTACEEGFSSQEYVALCRWLATKLDQLCDLESEKPDTSEDVKTEMLYLGKLFGELACPYKGLVSGLMEGELKNKKDHLKIILFLVSELQAAQIVASKTRTDTKFKKQITPLQDLQMICKALKLPEPSQQQTSELFPSIENQVNILLKKVPEKHIGKPVLRHSLSSEQWSQLDKINCVLSADYECRRRMLIKRLDVTVQSFSWSDRAKAGSATYIHDYSASSLYAVNLICSFSMFLFSKVSLNHFAMNANVFFFFSSSFFFFLNQAKIDTMAKAYQPKRHSLTLKSSVSLAHLLATREDICNMVKTSSGASREKTVCAVNKVLMGRVPDRGGRPSEIEAPPPEMPPWQKRQDGGGYRGGGGGYGGGGYRGGGHGGGGYGGGGGGGYGQGGYGGGSKGGWGRGGGERDHWGKGGKGGYYR</sequence>
<evidence type="ECO:0000256" key="2">
    <source>
        <dbReference type="SAM" id="MobiDB-lite"/>
    </source>
</evidence>
<protein>
    <recommendedName>
        <fullName evidence="6">Family with sequence similarity 98 member B</fullName>
    </recommendedName>
</protein>
<keyword evidence="3" id="KW-0812">Transmembrane</keyword>
<feature type="compositionally biased region" description="Gly residues" evidence="2">
    <location>
        <begin position="400"/>
        <end position="425"/>
    </location>
</feature>
<dbReference type="GeneTree" id="ENSGT00440000037341"/>
<reference evidence="4" key="3">
    <citation type="submission" date="2025-09" db="UniProtKB">
        <authorList>
            <consortium name="Ensembl"/>
        </authorList>
    </citation>
    <scope>IDENTIFICATION</scope>
</reference>
<dbReference type="Pfam" id="PF10239">
    <property type="entry name" value="DUF2465"/>
    <property type="match status" value="2"/>
</dbReference>
<feature type="region of interest" description="Disordered" evidence="2">
    <location>
        <begin position="400"/>
        <end position="442"/>
    </location>
</feature>
<proteinExistence type="inferred from homology"/>
<feature type="transmembrane region" description="Helical" evidence="3">
    <location>
        <begin position="267"/>
        <end position="286"/>
    </location>
</feature>
<evidence type="ECO:0000256" key="3">
    <source>
        <dbReference type="SAM" id="Phobius"/>
    </source>
</evidence>
<dbReference type="PANTHER" id="PTHR31353">
    <property type="entry name" value="FAM98"/>
    <property type="match status" value="1"/>
</dbReference>
<dbReference type="GO" id="GO:0072669">
    <property type="term" value="C:tRNA-splicing ligase complex"/>
    <property type="evidence" value="ECO:0007669"/>
    <property type="project" value="TreeGrafter"/>
</dbReference>